<dbReference type="Proteomes" id="UP000022910">
    <property type="component" value="Unassembled WGS sequence"/>
</dbReference>
<comment type="caution">
    <text evidence="1">The sequence shown here is derived from an EMBL/GenBank/DDBJ whole genome shotgun (WGS) entry which is preliminary data.</text>
</comment>
<dbReference type="EMBL" id="JEMT01028694">
    <property type="protein sequence ID" value="EXX53943.1"/>
    <property type="molecule type" value="Genomic_DNA"/>
</dbReference>
<organism evidence="1 2">
    <name type="scientific">Rhizophagus irregularis (strain DAOM 197198w)</name>
    <name type="common">Glomus intraradices</name>
    <dbReference type="NCBI Taxonomy" id="1432141"/>
    <lineage>
        <taxon>Eukaryota</taxon>
        <taxon>Fungi</taxon>
        <taxon>Fungi incertae sedis</taxon>
        <taxon>Mucoromycota</taxon>
        <taxon>Glomeromycotina</taxon>
        <taxon>Glomeromycetes</taxon>
        <taxon>Glomerales</taxon>
        <taxon>Glomeraceae</taxon>
        <taxon>Rhizophagus</taxon>
    </lineage>
</organism>
<reference evidence="1 2" key="1">
    <citation type="submission" date="2014-02" db="EMBL/GenBank/DDBJ databases">
        <title>Single nucleus genome sequencing reveals high similarity among nuclei of an endomycorrhizal fungus.</title>
        <authorList>
            <person name="Lin K."/>
            <person name="Geurts R."/>
            <person name="Zhang Z."/>
            <person name="Limpens E."/>
            <person name="Saunders D.G."/>
            <person name="Mu D."/>
            <person name="Pang E."/>
            <person name="Cao H."/>
            <person name="Cha H."/>
            <person name="Lin T."/>
            <person name="Zhou Q."/>
            <person name="Shang Y."/>
            <person name="Li Y."/>
            <person name="Ivanov S."/>
            <person name="Sharma T."/>
            <person name="Velzen R.V."/>
            <person name="Ruijter N.D."/>
            <person name="Aanen D.K."/>
            <person name="Win J."/>
            <person name="Kamoun S."/>
            <person name="Bisseling T."/>
            <person name="Huang S."/>
        </authorList>
    </citation>
    <scope>NUCLEOTIDE SEQUENCE [LARGE SCALE GENOMIC DNA]</scope>
    <source>
        <strain evidence="2">DAOM197198w</strain>
    </source>
</reference>
<evidence type="ECO:0000313" key="2">
    <source>
        <dbReference type="Proteomes" id="UP000022910"/>
    </source>
</evidence>
<dbReference type="AlphaFoldDB" id="A0A015LGF4"/>
<dbReference type="HOGENOM" id="CLU_1384811_0_0_1"/>
<proteinExistence type="predicted"/>
<dbReference type="OrthoDB" id="5603097at2759"/>
<gene>
    <name evidence="1" type="ORF">RirG_239140</name>
</gene>
<protein>
    <submittedName>
        <fullName evidence="1">Uncharacterized protein</fullName>
    </submittedName>
</protein>
<accession>A0A015LGF4</accession>
<keyword evidence="2" id="KW-1185">Reference proteome</keyword>
<sequence length="190" mass="21660">MEIYEAMKQVGYVELSSQNATINIKLSRPKYNGGSNMIITKDGRLHFLGMFDAKFSLSDIKKRYFGMRKVKYIIMYFNNEQDLLFKAAYDSEDLGKGLQIKAQDEIIGKDGSFNKPGYRMTSNIIAHPPSEDEQFEDAVMSPTVSTVSNNEVVEKFSQLNSDFSNRINEIKVNTIKGKEKEKVVESEIKN</sequence>
<name>A0A015LGF4_RHIIW</name>
<evidence type="ECO:0000313" key="1">
    <source>
        <dbReference type="EMBL" id="EXX53943.1"/>
    </source>
</evidence>